<comment type="caution">
    <text evidence="5">The sequence shown here is derived from an EMBL/GenBank/DDBJ whole genome shotgun (WGS) entry which is preliminary data.</text>
</comment>
<dbReference type="Pfam" id="PF04984">
    <property type="entry name" value="Phage_sheath_1"/>
    <property type="match status" value="1"/>
</dbReference>
<dbReference type="Pfam" id="PF17482">
    <property type="entry name" value="Phage_sheath_1C"/>
    <property type="match status" value="1"/>
</dbReference>
<dbReference type="Gene3D" id="3.40.50.11790">
    <property type="match status" value="1"/>
</dbReference>
<feature type="domain" description="Tail sheath protein C-terminal" evidence="4">
    <location>
        <begin position="328"/>
        <end position="426"/>
    </location>
</feature>
<dbReference type="InterPro" id="IPR035326">
    <property type="entry name" value="Beta_sandwich_Seath"/>
</dbReference>
<dbReference type="AlphaFoldDB" id="A0A9D1DEN8"/>
<evidence type="ECO:0000259" key="3">
    <source>
        <dbReference type="Pfam" id="PF17481"/>
    </source>
</evidence>
<dbReference type="Gene3D" id="3.30.1370.220">
    <property type="match status" value="1"/>
</dbReference>
<feature type="domain" description="Tail sheath protein subtilisin-like" evidence="2">
    <location>
        <begin position="181"/>
        <end position="319"/>
    </location>
</feature>
<dbReference type="Gene3D" id="2.60.40.4290">
    <property type="match status" value="1"/>
</dbReference>
<dbReference type="EMBL" id="DVGZ01000082">
    <property type="protein sequence ID" value="HIR47550.1"/>
    <property type="molecule type" value="Genomic_DNA"/>
</dbReference>
<evidence type="ECO:0000313" key="6">
    <source>
        <dbReference type="Proteomes" id="UP000824242"/>
    </source>
</evidence>
<evidence type="ECO:0000259" key="2">
    <source>
        <dbReference type="Pfam" id="PF04984"/>
    </source>
</evidence>
<evidence type="ECO:0000259" key="4">
    <source>
        <dbReference type="Pfam" id="PF17482"/>
    </source>
</evidence>
<name>A0A9D1DEN8_9FIRM</name>
<evidence type="ECO:0000256" key="1">
    <source>
        <dbReference type="ARBA" id="ARBA00008005"/>
    </source>
</evidence>
<reference evidence="5" key="2">
    <citation type="journal article" date="2021" name="PeerJ">
        <title>Extensive microbial diversity within the chicken gut microbiome revealed by metagenomics and culture.</title>
        <authorList>
            <person name="Gilroy R."/>
            <person name="Ravi A."/>
            <person name="Getino M."/>
            <person name="Pursley I."/>
            <person name="Horton D.L."/>
            <person name="Alikhan N.F."/>
            <person name="Baker D."/>
            <person name="Gharbi K."/>
            <person name="Hall N."/>
            <person name="Watson M."/>
            <person name="Adriaenssens E.M."/>
            <person name="Foster-Nyarko E."/>
            <person name="Jarju S."/>
            <person name="Secka A."/>
            <person name="Antonio M."/>
            <person name="Oren A."/>
            <person name="Chaudhuri R.R."/>
            <person name="La Ragione R."/>
            <person name="Hildebrand F."/>
            <person name="Pallen M.J."/>
        </authorList>
    </citation>
    <scope>NUCLEOTIDE SEQUENCE</scope>
    <source>
        <strain evidence="5">ChiSxjej1B13-7958</strain>
    </source>
</reference>
<dbReference type="Gene3D" id="3.30.360.90">
    <property type="match status" value="1"/>
</dbReference>
<dbReference type="Proteomes" id="UP000824242">
    <property type="component" value="Unassembled WGS sequence"/>
</dbReference>
<dbReference type="Pfam" id="PF17481">
    <property type="entry name" value="Phage_sheath_domII"/>
    <property type="match status" value="1"/>
</dbReference>
<dbReference type="Gene3D" id="3.30.1490.360">
    <property type="match status" value="1"/>
</dbReference>
<proteinExistence type="inferred from homology"/>
<organism evidence="5 6">
    <name type="scientific">Candidatus Caccousia avicola</name>
    <dbReference type="NCBI Taxonomy" id="2840721"/>
    <lineage>
        <taxon>Bacteria</taxon>
        <taxon>Bacillati</taxon>
        <taxon>Bacillota</taxon>
        <taxon>Clostridia</taxon>
        <taxon>Eubacteriales</taxon>
        <taxon>Oscillospiraceae</taxon>
        <taxon>Oscillospiraceae incertae sedis</taxon>
        <taxon>Candidatus Caccousia</taxon>
    </lineage>
</organism>
<comment type="similarity">
    <text evidence="1">Belongs to the myoviridae tail sheath protein family.</text>
</comment>
<gene>
    <name evidence="5" type="ORF">IAB89_07835</name>
</gene>
<dbReference type="InterPro" id="IPR035089">
    <property type="entry name" value="Phage_sheath_subtilisin"/>
</dbReference>
<feature type="domain" description="Phage tail sheath protein-like beta-sandwich" evidence="3">
    <location>
        <begin position="105"/>
        <end position="177"/>
    </location>
</feature>
<evidence type="ECO:0000313" key="5">
    <source>
        <dbReference type="EMBL" id="HIR47550.1"/>
    </source>
</evidence>
<sequence>MAYGGGTYTTQNKILPGAYINFVSAARATAELSARGTAAMLLPLPFGPQGVVTSLKADYFAEEAPRLFGCSADSDALLPVRELFRGAETLLFYRPEGGEKAQSTHAAAKYAGTGGNQIQIVIRENAEKFDVVTVVDGVEMDSQTVSTAEELLENDFVTFTEEALSATAGEPLTGGTDKEPEKSDYEAFLRAVEPYTFQTLGCASEDPEINELFVSFTRRMREESGVKFQTVLYRTVADYEGVISVENEAEEDAPALVYWMTGAAAGCAVNASCSNKIYDGEYTVLADYTQAELEEGLKAGKLMFHRAGGQVRVLSDVNTLTTFTNERGEDFALNQTVRVLDQIANDVAVLFCTRYLGQIPNDEAGRISLWNDIVKHHQELEHQRAIENFSPEDVQVSAGQTKRSVVVSGRVMPVCAMEQLYMTVTVAGAA</sequence>
<reference evidence="5" key="1">
    <citation type="submission" date="2020-10" db="EMBL/GenBank/DDBJ databases">
        <authorList>
            <person name="Gilroy R."/>
        </authorList>
    </citation>
    <scope>NUCLEOTIDE SEQUENCE</scope>
    <source>
        <strain evidence="5">ChiSxjej1B13-7958</strain>
    </source>
</reference>
<protein>
    <submittedName>
        <fullName evidence="5">Phage tail sheath family protein</fullName>
    </submittedName>
</protein>
<accession>A0A9D1DEN8</accession>
<dbReference type="InterPro" id="IPR020287">
    <property type="entry name" value="Tail_sheath_C"/>
</dbReference>